<dbReference type="AlphaFoldDB" id="A0A811LCQ1"/>
<gene>
    <name evidence="3" type="ORF">BOKJ2_LOCUS11374</name>
</gene>
<protein>
    <recommendedName>
        <fullName evidence="2">BRO1 domain-containing protein</fullName>
    </recommendedName>
</protein>
<feature type="domain" description="BRO1" evidence="2">
    <location>
        <begin position="90"/>
        <end position="416"/>
    </location>
</feature>
<dbReference type="EMBL" id="CAJFCW020000005">
    <property type="protein sequence ID" value="CAG9120404.1"/>
    <property type="molecule type" value="Genomic_DNA"/>
</dbReference>
<dbReference type="SMART" id="SM01041">
    <property type="entry name" value="BRO1"/>
    <property type="match status" value="1"/>
</dbReference>
<dbReference type="Proteomes" id="UP000614601">
    <property type="component" value="Unassembled WGS sequence"/>
</dbReference>
<dbReference type="InterPro" id="IPR004328">
    <property type="entry name" value="BRO1_dom"/>
</dbReference>
<comment type="similarity">
    <text evidence="1">Belongs to the BROX family.</text>
</comment>
<dbReference type="EMBL" id="CAJFDH010000005">
    <property type="protein sequence ID" value="CAD5225029.1"/>
    <property type="molecule type" value="Genomic_DNA"/>
</dbReference>
<dbReference type="InterPro" id="IPR038499">
    <property type="entry name" value="BRO1_sf"/>
</dbReference>
<evidence type="ECO:0000313" key="4">
    <source>
        <dbReference type="Proteomes" id="UP000614601"/>
    </source>
</evidence>
<dbReference type="Gene3D" id="1.25.40.280">
    <property type="entry name" value="alix/aip1 like domains"/>
    <property type="match status" value="1"/>
</dbReference>
<reference evidence="3" key="1">
    <citation type="submission" date="2020-09" db="EMBL/GenBank/DDBJ databases">
        <authorList>
            <person name="Kikuchi T."/>
        </authorList>
    </citation>
    <scope>NUCLEOTIDE SEQUENCE</scope>
    <source>
        <strain evidence="3">SH1</strain>
    </source>
</reference>
<comment type="caution">
    <text evidence="3">The sequence shown here is derived from an EMBL/GenBank/DDBJ whole genome shotgun (WGS) entry which is preliminary data.</text>
</comment>
<sequence>MAHWFHRNPLKSSKTAKFELKQVVTNSDSSKICSELRLRREQLLDILTSASASTDLVEGEFDSYLRNLYGFVFDLEDAEKNSKLRYMGKFTWSQSMLGADGFQSSDSWFEVLNLCINIAIWYMKRAAFLSSGDEVSDLDSKNIHTSLRKAAGIFDYVSQNADKVGIIPQATGNDLDSRILRGYKQQCLAEAQEITIARAIELKHSAKLIYSLANQTAKVYAECLGCLDGLDASIFEKWRKYFELKKEFYLSYAYAYLCEHLLSEDECGKAIRACQEGQDHYKQSEIVCGQYAKSSGPGFVAKPECHLFFRRIQPILDRHMDKAKRENGFIYHQSVPTDCPEFEVEAEFGLASPIEFKHPGKSDLWTNSSYKSFDITKSDMPDFKPPQKCGKIPLVKEKKVYETDKDPSNLSGCVIS</sequence>
<dbReference type="PANTHER" id="PTHR23032">
    <property type="entry name" value="BRO1 DOMAIN-CONTAINING PROTEIN BROX"/>
    <property type="match status" value="1"/>
</dbReference>
<accession>A0A811LCQ1</accession>
<dbReference type="PANTHER" id="PTHR23032:SF13">
    <property type="entry name" value="BRO1 DOMAIN-CONTAINING PROTEIN BROX"/>
    <property type="match status" value="1"/>
</dbReference>
<evidence type="ECO:0000313" key="3">
    <source>
        <dbReference type="EMBL" id="CAD5225029.1"/>
    </source>
</evidence>
<dbReference type="Proteomes" id="UP000783686">
    <property type="component" value="Unassembled WGS sequence"/>
</dbReference>
<evidence type="ECO:0000259" key="2">
    <source>
        <dbReference type="PROSITE" id="PS51180"/>
    </source>
</evidence>
<evidence type="ECO:0000256" key="1">
    <source>
        <dbReference type="ARBA" id="ARBA00008901"/>
    </source>
</evidence>
<keyword evidence="4" id="KW-1185">Reference proteome</keyword>
<dbReference type="Pfam" id="PF03097">
    <property type="entry name" value="BRO1"/>
    <property type="match status" value="1"/>
</dbReference>
<proteinExistence type="inferred from homology"/>
<name>A0A811LCQ1_9BILA</name>
<dbReference type="PROSITE" id="PS51180">
    <property type="entry name" value="BRO1"/>
    <property type="match status" value="1"/>
</dbReference>
<dbReference type="InterPro" id="IPR038898">
    <property type="entry name" value="BROX"/>
</dbReference>
<organism evidence="3 4">
    <name type="scientific">Bursaphelenchus okinawaensis</name>
    <dbReference type="NCBI Taxonomy" id="465554"/>
    <lineage>
        <taxon>Eukaryota</taxon>
        <taxon>Metazoa</taxon>
        <taxon>Ecdysozoa</taxon>
        <taxon>Nematoda</taxon>
        <taxon>Chromadorea</taxon>
        <taxon>Rhabditida</taxon>
        <taxon>Tylenchina</taxon>
        <taxon>Tylenchomorpha</taxon>
        <taxon>Aphelenchoidea</taxon>
        <taxon>Aphelenchoididae</taxon>
        <taxon>Bursaphelenchus</taxon>
    </lineage>
</organism>
<dbReference type="OrthoDB" id="10266451at2759"/>